<organism evidence="2 3">
    <name type="scientific">Trebonia kvetii</name>
    <dbReference type="NCBI Taxonomy" id="2480626"/>
    <lineage>
        <taxon>Bacteria</taxon>
        <taxon>Bacillati</taxon>
        <taxon>Actinomycetota</taxon>
        <taxon>Actinomycetes</taxon>
        <taxon>Streptosporangiales</taxon>
        <taxon>Treboniaceae</taxon>
        <taxon>Trebonia</taxon>
    </lineage>
</organism>
<gene>
    <name evidence="2" type="ORF">EAS64_16075</name>
</gene>
<sequence length="408" mass="43769">MTPESAFAAEEQARTAAARLRGATEALNVLGRRSPADQQRASLFAAGLLRDAITEADLRETGLPVPLPAVQQRQPGQQGQPGQQRQPGQQSASPPGQADGSRLPAGHPAVLLLARAAMVLHSAGLRICERPWHWDRLARFFDARLPASDPHRFRLHERALMSRVDAGDTSPEVITALRNAVEFHRAAHGEDAYLTSIATTNLALAFGQRRGDGDQAASTALAEQAVRVRAASYGPEHPLTLEARSLVALCRLLQAEGSREEERHGIAGRVLAEVTAIRAARMRLFGSTAPDTARSRKHEALALLLLGEPERAGQALELTLAMEAAFGVADRAAAVADTRLLLAAVSRALGDTDRALEHAREANRIYGQQNPRGHGARRARHLVERLTAGRVTAVVGAEMPRTRSGALS</sequence>
<dbReference type="EMBL" id="RPFW01000003">
    <property type="protein sequence ID" value="TVZ03948.1"/>
    <property type="molecule type" value="Genomic_DNA"/>
</dbReference>
<evidence type="ECO:0000313" key="3">
    <source>
        <dbReference type="Proteomes" id="UP000460272"/>
    </source>
</evidence>
<keyword evidence="3" id="KW-1185">Reference proteome</keyword>
<dbReference type="RefSeq" id="WP_145853818.1">
    <property type="nucleotide sequence ID" value="NZ_RPFW01000003.1"/>
</dbReference>
<dbReference type="InterPro" id="IPR011990">
    <property type="entry name" value="TPR-like_helical_dom_sf"/>
</dbReference>
<dbReference type="SUPFAM" id="SSF48452">
    <property type="entry name" value="TPR-like"/>
    <property type="match status" value="1"/>
</dbReference>
<dbReference type="AlphaFoldDB" id="A0A6P2BYE2"/>
<dbReference type="Proteomes" id="UP000460272">
    <property type="component" value="Unassembled WGS sequence"/>
</dbReference>
<dbReference type="Gene3D" id="1.25.40.10">
    <property type="entry name" value="Tetratricopeptide repeat domain"/>
    <property type="match status" value="2"/>
</dbReference>
<name>A0A6P2BYE2_9ACTN</name>
<reference evidence="2 3" key="1">
    <citation type="submission" date="2018-11" db="EMBL/GenBank/DDBJ databases">
        <title>Trebonia kvetii gen.nov., sp.nov., a novel acidophilic actinobacterium, and proposal of the new actinobacterial family Treboniaceae fam. nov.</title>
        <authorList>
            <person name="Rapoport D."/>
            <person name="Sagova-Mareckova M."/>
            <person name="Sedlacek I."/>
            <person name="Provaznik J."/>
            <person name="Kralova S."/>
            <person name="Pavlinic D."/>
            <person name="Benes V."/>
            <person name="Kopecky J."/>
        </authorList>
    </citation>
    <scope>NUCLEOTIDE SEQUENCE [LARGE SCALE GENOMIC DNA]</scope>
    <source>
        <strain evidence="2 3">15Tr583</strain>
    </source>
</reference>
<protein>
    <recommendedName>
        <fullName evidence="4">Tetratricopeptide repeat protein</fullName>
    </recommendedName>
</protein>
<comment type="caution">
    <text evidence="2">The sequence shown here is derived from an EMBL/GenBank/DDBJ whole genome shotgun (WGS) entry which is preliminary data.</text>
</comment>
<evidence type="ECO:0000256" key="1">
    <source>
        <dbReference type="SAM" id="MobiDB-lite"/>
    </source>
</evidence>
<evidence type="ECO:0008006" key="4">
    <source>
        <dbReference type="Google" id="ProtNLM"/>
    </source>
</evidence>
<proteinExistence type="predicted"/>
<feature type="compositionally biased region" description="Low complexity" evidence="1">
    <location>
        <begin position="71"/>
        <end position="98"/>
    </location>
</feature>
<feature type="region of interest" description="Disordered" evidence="1">
    <location>
        <begin position="69"/>
        <end position="104"/>
    </location>
</feature>
<accession>A0A6P2BYE2</accession>
<evidence type="ECO:0000313" key="2">
    <source>
        <dbReference type="EMBL" id="TVZ03948.1"/>
    </source>
</evidence>